<proteinExistence type="predicted"/>
<sequence>MWMTRRPIVCEDAEDNFWQLVSPYLPMSGQGRDFGHQSSLSVCVAGRLIKCPSYATVEVKKSGLHPPSVPRLDRPYHGTAITGLILGYRVSCWADEQNDTAARQDLRLMCKLWPEPNALLSCPGAKWRRDFYAWSGHGGA</sequence>
<dbReference type="Proteomes" id="UP001153269">
    <property type="component" value="Unassembled WGS sequence"/>
</dbReference>
<organism evidence="1 2">
    <name type="scientific">Pleuronectes platessa</name>
    <name type="common">European plaice</name>
    <dbReference type="NCBI Taxonomy" id="8262"/>
    <lineage>
        <taxon>Eukaryota</taxon>
        <taxon>Metazoa</taxon>
        <taxon>Chordata</taxon>
        <taxon>Craniata</taxon>
        <taxon>Vertebrata</taxon>
        <taxon>Euteleostomi</taxon>
        <taxon>Actinopterygii</taxon>
        <taxon>Neopterygii</taxon>
        <taxon>Teleostei</taxon>
        <taxon>Neoteleostei</taxon>
        <taxon>Acanthomorphata</taxon>
        <taxon>Carangaria</taxon>
        <taxon>Pleuronectiformes</taxon>
        <taxon>Pleuronectoidei</taxon>
        <taxon>Pleuronectidae</taxon>
        <taxon>Pleuronectes</taxon>
    </lineage>
</organism>
<keyword evidence="2" id="KW-1185">Reference proteome</keyword>
<evidence type="ECO:0000313" key="1">
    <source>
        <dbReference type="EMBL" id="CAB1454013.1"/>
    </source>
</evidence>
<comment type="caution">
    <text evidence="1">The sequence shown here is derived from an EMBL/GenBank/DDBJ whole genome shotgun (WGS) entry which is preliminary data.</text>
</comment>
<gene>
    <name evidence="1" type="ORF">PLEPLA_LOCUS41773</name>
</gene>
<protein>
    <submittedName>
        <fullName evidence="1">Uncharacterized protein</fullName>
    </submittedName>
</protein>
<dbReference type="EMBL" id="CADEAL010004195">
    <property type="protein sequence ID" value="CAB1454013.1"/>
    <property type="molecule type" value="Genomic_DNA"/>
</dbReference>
<accession>A0A9N7VRN3</accession>
<evidence type="ECO:0000313" key="2">
    <source>
        <dbReference type="Proteomes" id="UP001153269"/>
    </source>
</evidence>
<dbReference type="AlphaFoldDB" id="A0A9N7VRN3"/>
<name>A0A9N7VRN3_PLEPL</name>
<reference evidence="1" key="1">
    <citation type="submission" date="2020-03" db="EMBL/GenBank/DDBJ databases">
        <authorList>
            <person name="Weist P."/>
        </authorList>
    </citation>
    <scope>NUCLEOTIDE SEQUENCE</scope>
</reference>